<dbReference type="EMBL" id="MU004191">
    <property type="protein sequence ID" value="KAF2494226.1"/>
    <property type="molecule type" value="Genomic_DNA"/>
</dbReference>
<keyword evidence="3" id="KW-1185">Reference proteome</keyword>
<feature type="compositionally biased region" description="Low complexity" evidence="1">
    <location>
        <begin position="406"/>
        <end position="422"/>
    </location>
</feature>
<dbReference type="OrthoDB" id="2587563at2759"/>
<evidence type="ECO:0000313" key="2">
    <source>
        <dbReference type="EMBL" id="KAF2494226.1"/>
    </source>
</evidence>
<feature type="compositionally biased region" description="Low complexity" evidence="1">
    <location>
        <begin position="435"/>
        <end position="456"/>
    </location>
</feature>
<sequence length="704" mass="77310">MASTLLPSGGIALHGAPDAEISTKEARSHAVQVMQLEITQDIIDELLESAHRGKSPQILFGRNPQLKYGDKSHVIQTTSENLRYELYHSAGSDSKDEYTFAGLINHSLAIQHAEQVTSGVDTALEQLKSSMAAIHNIKEANKTTVVKDADASSLLTPSHRRGLSKNFKPQQHLKPSSNLSSPLRSTPSSPALNGSQGLGKGPTSQPSSQTEKSRALRYVTIHYLASEPQPFEKYMNHIRARRDDCKEVLQKVGKNQDGKWHITDRAIKEIDPYKFPYQTTEDREKAVKNAVKAFDRLRIAKDDKIWQILLPKEERGKGKCLSRLNVTAPAQRPSTPMQSISKLTEKKAGAGTKGEDKKSEKEGKKVREVKEKKPAKEVKEKRPVKESTNDEPKMANSKKTASQSQTAAVKPKVKKPTAPSTAEDSSTSTPRQKTKATAKTTTKLTTKSTAKTTAKTTAKDDSSQSSQEKMLKSAAKPTISAATKPKNPSPLSASPPVNASDFDDSHPVHKALSAAPSPAKSASGNSDHMLKRKANDLDSNIHNHNLSVKVRRVDRSTPITTPLGTSGKTSTPSSAQSLKRKTADTDMSDISRTHTPMASGSKVRKVNNIDTAAASRYNAASPQSDTTTSPPLALSYRQTIELSQKFERYYKKYEQLYFQLAEDTKPPSDDQRDSLMKMHRKLEEMKREIKAGARHSQAASKERS</sequence>
<protein>
    <submittedName>
        <fullName evidence="2">Uncharacterized protein</fullName>
    </submittedName>
</protein>
<gene>
    <name evidence="2" type="ORF">BU16DRAFT_528367</name>
</gene>
<dbReference type="GO" id="GO:0016567">
    <property type="term" value="P:protein ubiquitination"/>
    <property type="evidence" value="ECO:0007669"/>
    <property type="project" value="UniProtKB-UniPathway"/>
</dbReference>
<dbReference type="UniPathway" id="UPA00143"/>
<feature type="compositionally biased region" description="Low complexity" evidence="1">
    <location>
        <begin position="510"/>
        <end position="523"/>
    </location>
</feature>
<proteinExistence type="predicted"/>
<reference evidence="2" key="1">
    <citation type="journal article" date="2020" name="Stud. Mycol.">
        <title>101 Dothideomycetes genomes: a test case for predicting lifestyles and emergence of pathogens.</title>
        <authorList>
            <person name="Haridas S."/>
            <person name="Albert R."/>
            <person name="Binder M."/>
            <person name="Bloem J."/>
            <person name="Labutti K."/>
            <person name="Salamov A."/>
            <person name="Andreopoulos B."/>
            <person name="Baker S."/>
            <person name="Barry K."/>
            <person name="Bills G."/>
            <person name="Bluhm B."/>
            <person name="Cannon C."/>
            <person name="Castanera R."/>
            <person name="Culley D."/>
            <person name="Daum C."/>
            <person name="Ezra D."/>
            <person name="Gonzalez J."/>
            <person name="Henrissat B."/>
            <person name="Kuo A."/>
            <person name="Liang C."/>
            <person name="Lipzen A."/>
            <person name="Lutzoni F."/>
            <person name="Magnuson J."/>
            <person name="Mondo S."/>
            <person name="Nolan M."/>
            <person name="Ohm R."/>
            <person name="Pangilinan J."/>
            <person name="Park H.-J."/>
            <person name="Ramirez L."/>
            <person name="Alfaro M."/>
            <person name="Sun H."/>
            <person name="Tritt A."/>
            <person name="Yoshinaga Y."/>
            <person name="Zwiers L.-H."/>
            <person name="Turgeon B."/>
            <person name="Goodwin S."/>
            <person name="Spatafora J."/>
            <person name="Crous P."/>
            <person name="Grigoriev I."/>
        </authorList>
    </citation>
    <scope>NUCLEOTIDE SEQUENCE</scope>
    <source>
        <strain evidence="2">CBS 269.34</strain>
    </source>
</reference>
<feature type="compositionally biased region" description="Polar residues" evidence="1">
    <location>
        <begin position="557"/>
        <end position="577"/>
    </location>
</feature>
<dbReference type="AlphaFoldDB" id="A0A6A6QQ04"/>
<organism evidence="2 3">
    <name type="scientific">Lophium mytilinum</name>
    <dbReference type="NCBI Taxonomy" id="390894"/>
    <lineage>
        <taxon>Eukaryota</taxon>
        <taxon>Fungi</taxon>
        <taxon>Dikarya</taxon>
        <taxon>Ascomycota</taxon>
        <taxon>Pezizomycotina</taxon>
        <taxon>Dothideomycetes</taxon>
        <taxon>Pleosporomycetidae</taxon>
        <taxon>Mytilinidiales</taxon>
        <taxon>Mytilinidiaceae</taxon>
        <taxon>Lophium</taxon>
    </lineage>
</organism>
<feature type="region of interest" description="Disordered" evidence="1">
    <location>
        <begin position="156"/>
        <end position="212"/>
    </location>
</feature>
<feature type="compositionally biased region" description="Low complexity" evidence="1">
    <location>
        <begin position="173"/>
        <end position="192"/>
    </location>
</feature>
<evidence type="ECO:0000256" key="1">
    <source>
        <dbReference type="SAM" id="MobiDB-lite"/>
    </source>
</evidence>
<feature type="region of interest" description="Disordered" evidence="1">
    <location>
        <begin position="552"/>
        <end position="602"/>
    </location>
</feature>
<accession>A0A6A6QQ04</accession>
<feature type="compositionally biased region" description="Basic and acidic residues" evidence="1">
    <location>
        <begin position="581"/>
        <end position="592"/>
    </location>
</feature>
<dbReference type="Proteomes" id="UP000799750">
    <property type="component" value="Unassembled WGS sequence"/>
</dbReference>
<feature type="region of interest" description="Disordered" evidence="1">
    <location>
        <begin position="326"/>
        <end position="538"/>
    </location>
</feature>
<feature type="compositionally biased region" description="Polar residues" evidence="1">
    <location>
        <begin position="332"/>
        <end position="342"/>
    </location>
</feature>
<feature type="compositionally biased region" description="Basic and acidic residues" evidence="1">
    <location>
        <begin position="343"/>
        <end position="393"/>
    </location>
</feature>
<evidence type="ECO:0000313" key="3">
    <source>
        <dbReference type="Proteomes" id="UP000799750"/>
    </source>
</evidence>
<name>A0A6A6QQ04_9PEZI</name>